<dbReference type="Proteomes" id="UP001552299">
    <property type="component" value="Unassembled WGS sequence"/>
</dbReference>
<comment type="caution">
    <text evidence="1">The sequence shown here is derived from an EMBL/GenBank/DDBJ whole genome shotgun (WGS) entry which is preliminary data.</text>
</comment>
<evidence type="ECO:0000313" key="2">
    <source>
        <dbReference type="Proteomes" id="UP001552299"/>
    </source>
</evidence>
<accession>A0ABD0U6A6</accession>
<protein>
    <submittedName>
        <fullName evidence="1">Uncharacterized protein</fullName>
    </submittedName>
</protein>
<dbReference type="AlphaFoldDB" id="A0ABD0U6A6"/>
<reference evidence="1 2" key="1">
    <citation type="journal article" date="2024" name="Plant Biotechnol. J.">
        <title>Dendrobium thyrsiflorum genome and its molecular insights into genes involved in important horticultural traits.</title>
        <authorList>
            <person name="Chen B."/>
            <person name="Wang J.Y."/>
            <person name="Zheng P.J."/>
            <person name="Li K.L."/>
            <person name="Liang Y.M."/>
            <person name="Chen X.F."/>
            <person name="Zhang C."/>
            <person name="Zhao X."/>
            <person name="He X."/>
            <person name="Zhang G.Q."/>
            <person name="Liu Z.J."/>
            <person name="Xu Q."/>
        </authorList>
    </citation>
    <scope>NUCLEOTIDE SEQUENCE [LARGE SCALE GENOMIC DNA]</scope>
    <source>
        <strain evidence="1">GZMU011</strain>
    </source>
</reference>
<organism evidence="1 2">
    <name type="scientific">Dendrobium thyrsiflorum</name>
    <name type="common">Pinecone-like raceme dendrobium</name>
    <name type="synonym">Orchid</name>
    <dbReference type="NCBI Taxonomy" id="117978"/>
    <lineage>
        <taxon>Eukaryota</taxon>
        <taxon>Viridiplantae</taxon>
        <taxon>Streptophyta</taxon>
        <taxon>Embryophyta</taxon>
        <taxon>Tracheophyta</taxon>
        <taxon>Spermatophyta</taxon>
        <taxon>Magnoliopsida</taxon>
        <taxon>Liliopsida</taxon>
        <taxon>Asparagales</taxon>
        <taxon>Orchidaceae</taxon>
        <taxon>Epidendroideae</taxon>
        <taxon>Malaxideae</taxon>
        <taxon>Dendrobiinae</taxon>
        <taxon>Dendrobium</taxon>
    </lineage>
</organism>
<gene>
    <name evidence="1" type="ORF">M5K25_022543</name>
</gene>
<dbReference type="EMBL" id="JANQDX010000017">
    <property type="protein sequence ID" value="KAL0908074.1"/>
    <property type="molecule type" value="Genomic_DNA"/>
</dbReference>
<sequence>MFEDSNSGLSDECIDGELQNPDEMGIKQFSNIMVASSLLLHDYVSVYFNKRPCMISGYLMKFEIREATDAVTPIRLLTAPPTCTRGTPCLDTLLLQNQKIIDIATTEPKVNNLLLPAECVMNEDREGMGAKHYMPYLQNEMQWIEKDSAEPKYYLPVIFITASPKETSLAQWENSNATIRKEYVASLILDW</sequence>
<proteinExistence type="predicted"/>
<keyword evidence="2" id="KW-1185">Reference proteome</keyword>
<name>A0ABD0U6A6_DENTH</name>
<evidence type="ECO:0000313" key="1">
    <source>
        <dbReference type="EMBL" id="KAL0908074.1"/>
    </source>
</evidence>